<evidence type="ECO:0000313" key="1">
    <source>
        <dbReference type="Ensembl" id="ENSSSCP00070017585.1"/>
    </source>
</evidence>
<organism evidence="1 2">
    <name type="scientific">Sus scrofa</name>
    <name type="common">Pig</name>
    <dbReference type="NCBI Taxonomy" id="9823"/>
    <lineage>
        <taxon>Eukaryota</taxon>
        <taxon>Metazoa</taxon>
        <taxon>Chordata</taxon>
        <taxon>Craniata</taxon>
        <taxon>Vertebrata</taxon>
        <taxon>Euteleostomi</taxon>
        <taxon>Mammalia</taxon>
        <taxon>Eutheria</taxon>
        <taxon>Laurasiatheria</taxon>
        <taxon>Artiodactyla</taxon>
        <taxon>Suina</taxon>
        <taxon>Suidae</taxon>
        <taxon>Sus</taxon>
    </lineage>
</organism>
<protein>
    <submittedName>
        <fullName evidence="1">Uncharacterized protein</fullName>
    </submittedName>
</protein>
<reference evidence="1" key="2">
    <citation type="submission" date="2025-08" db="UniProtKB">
        <authorList>
            <consortium name="Ensembl"/>
        </authorList>
    </citation>
    <scope>IDENTIFICATION</scope>
</reference>
<proteinExistence type="predicted"/>
<sequence>MFSYLIPCPRKGPSLTLLGWPPVPPASPAPLPCRGSPSSQLLLATPSFTLTSFSSSLDAPASEACPVSPSVAAFKLFILYLWFGALRKILIFLPLPPLLGGGWEEGLWPGLSQCRGLGFVPQSPS</sequence>
<accession>A0A4X1TQT7</accession>
<dbReference type="Ensembl" id="ENSSSCT00070021269.1">
    <property type="protein sequence ID" value="ENSSSCP00070017585.1"/>
    <property type="gene ID" value="ENSSSCG00070010963.1"/>
</dbReference>
<reference evidence="1 2" key="1">
    <citation type="submission" date="2017-08" db="EMBL/GenBank/DDBJ databases">
        <title>USMARCv1.0.</title>
        <authorList>
            <person name="Hannum G.I."/>
            <person name="Koren S."/>
            <person name="Schroeder S.G."/>
            <person name="Chin S.C."/>
            <person name="Nonneman D.J."/>
            <person name="Becker S.A."/>
            <person name="Rosen B.D."/>
            <person name="Bickhart D.M."/>
            <person name="Putnam N.H."/>
            <person name="Green R.E."/>
            <person name="Tuggle C.K."/>
            <person name="Liu H."/>
            <person name="Rohrer G.A."/>
            <person name="Warr A."/>
            <person name="Hall R."/>
            <person name="Kim K."/>
            <person name="Hume D.A."/>
            <person name="Talbot R."/>
            <person name="Chow W."/>
            <person name="Howe K."/>
            <person name="Schwartz A.S."/>
            <person name="Watson M."/>
            <person name="Archibald A.L."/>
            <person name="Phillippy A.M."/>
            <person name="Smith T.P.L."/>
        </authorList>
    </citation>
    <scope>NUCLEOTIDE SEQUENCE [LARGE SCALE GENOMIC DNA]</scope>
</reference>
<dbReference type="AlphaFoldDB" id="A0A4X1TQT7"/>
<dbReference type="Proteomes" id="UP000314985">
    <property type="component" value="Chromosome 12"/>
</dbReference>
<evidence type="ECO:0000313" key="2">
    <source>
        <dbReference type="Proteomes" id="UP000314985"/>
    </source>
</evidence>
<name>A0A4X1TQT7_PIG</name>